<dbReference type="RefSeq" id="WP_158983240.1">
    <property type="nucleotide sequence ID" value="NZ_BAABKY010000001.1"/>
</dbReference>
<dbReference type="Pfam" id="PF01337">
    <property type="entry name" value="Barstar"/>
    <property type="match status" value="1"/>
</dbReference>
<organism evidence="3 4">
    <name type="scientific">Lysobacter panacisoli</name>
    <dbReference type="NCBI Taxonomy" id="1255263"/>
    <lineage>
        <taxon>Bacteria</taxon>
        <taxon>Pseudomonadati</taxon>
        <taxon>Pseudomonadota</taxon>
        <taxon>Gammaproteobacteria</taxon>
        <taxon>Lysobacterales</taxon>
        <taxon>Lysobacteraceae</taxon>
        <taxon>Lysobacter</taxon>
    </lineage>
</organism>
<evidence type="ECO:0000259" key="2">
    <source>
        <dbReference type="Pfam" id="PF01337"/>
    </source>
</evidence>
<dbReference type="Proteomes" id="UP001501083">
    <property type="component" value="Unassembled WGS sequence"/>
</dbReference>
<proteinExistence type="inferred from homology"/>
<comment type="similarity">
    <text evidence="1">Belongs to the barstar family.</text>
</comment>
<accession>A0ABP9L140</accession>
<dbReference type="InterPro" id="IPR035905">
    <property type="entry name" value="Barstar-like_sf"/>
</dbReference>
<name>A0ABP9L140_9GAMM</name>
<keyword evidence="4" id="KW-1185">Reference proteome</keyword>
<evidence type="ECO:0000313" key="3">
    <source>
        <dbReference type="EMBL" id="GAA5067592.1"/>
    </source>
</evidence>
<comment type="caution">
    <text evidence="3">The sequence shown here is derived from an EMBL/GenBank/DDBJ whole genome shotgun (WGS) entry which is preliminary data.</text>
</comment>
<dbReference type="Gene3D" id="3.30.370.10">
    <property type="entry name" value="Barstar-like"/>
    <property type="match status" value="1"/>
</dbReference>
<gene>
    <name evidence="3" type="ORF">GCM10025759_02440</name>
</gene>
<evidence type="ECO:0000313" key="4">
    <source>
        <dbReference type="Proteomes" id="UP001501083"/>
    </source>
</evidence>
<reference evidence="4" key="1">
    <citation type="journal article" date="2019" name="Int. J. Syst. Evol. Microbiol.">
        <title>The Global Catalogue of Microorganisms (GCM) 10K type strain sequencing project: providing services to taxonomists for standard genome sequencing and annotation.</title>
        <authorList>
            <consortium name="The Broad Institute Genomics Platform"/>
            <consortium name="The Broad Institute Genome Sequencing Center for Infectious Disease"/>
            <person name="Wu L."/>
            <person name="Ma J."/>
        </authorList>
    </citation>
    <scope>NUCLEOTIDE SEQUENCE [LARGE SCALE GENOMIC DNA]</scope>
    <source>
        <strain evidence="4">JCM 19212</strain>
    </source>
</reference>
<dbReference type="InterPro" id="IPR000468">
    <property type="entry name" value="Barstar"/>
</dbReference>
<sequence>MNAADLRSILADAEHSGAYFIDERDTGAMAETAGALDYAIVRVDLTGCDDKAGLMQRIATAGRFPEWFGGNWDALADTLRDLSWWPAPGYLFLIENAAQWRGANGGDFDTLLDILNEAAFEWARQNVAFWALLPFPGDQLTALED</sequence>
<protein>
    <submittedName>
        <fullName evidence="3">Barstar family protein</fullName>
    </submittedName>
</protein>
<dbReference type="SUPFAM" id="SSF52038">
    <property type="entry name" value="Barstar-related"/>
    <property type="match status" value="1"/>
</dbReference>
<dbReference type="CDD" id="cd05141">
    <property type="entry name" value="Barstar_evA4336-like"/>
    <property type="match status" value="1"/>
</dbReference>
<feature type="domain" description="Barstar (barnase inhibitor)" evidence="2">
    <location>
        <begin position="39"/>
        <end position="133"/>
    </location>
</feature>
<dbReference type="EMBL" id="BAABKY010000001">
    <property type="protein sequence ID" value="GAA5067592.1"/>
    <property type="molecule type" value="Genomic_DNA"/>
</dbReference>
<evidence type="ECO:0000256" key="1">
    <source>
        <dbReference type="ARBA" id="ARBA00006845"/>
    </source>
</evidence>